<dbReference type="Proteomes" id="UP000821865">
    <property type="component" value="Chromosome 5"/>
</dbReference>
<keyword evidence="2" id="KW-1185">Reference proteome</keyword>
<reference evidence="1" key="1">
    <citation type="submission" date="2020-05" db="EMBL/GenBank/DDBJ databases">
        <title>Large-scale comparative analyses of tick genomes elucidate their genetic diversity and vector capacities.</title>
        <authorList>
            <person name="Jia N."/>
            <person name="Wang J."/>
            <person name="Shi W."/>
            <person name="Du L."/>
            <person name="Sun Y."/>
            <person name="Zhan W."/>
            <person name="Jiang J."/>
            <person name="Wang Q."/>
            <person name="Zhang B."/>
            <person name="Ji P."/>
            <person name="Sakyi L.B."/>
            <person name="Cui X."/>
            <person name="Yuan T."/>
            <person name="Jiang B."/>
            <person name="Yang W."/>
            <person name="Lam T.T.-Y."/>
            <person name="Chang Q."/>
            <person name="Ding S."/>
            <person name="Wang X."/>
            <person name="Zhu J."/>
            <person name="Ruan X."/>
            <person name="Zhao L."/>
            <person name="Wei J."/>
            <person name="Que T."/>
            <person name="Du C."/>
            <person name="Cheng J."/>
            <person name="Dai P."/>
            <person name="Han X."/>
            <person name="Huang E."/>
            <person name="Gao Y."/>
            <person name="Liu J."/>
            <person name="Shao H."/>
            <person name="Ye R."/>
            <person name="Li L."/>
            <person name="Wei W."/>
            <person name="Wang X."/>
            <person name="Wang C."/>
            <person name="Yang T."/>
            <person name="Huo Q."/>
            <person name="Li W."/>
            <person name="Guo W."/>
            <person name="Chen H."/>
            <person name="Zhou L."/>
            <person name="Ni X."/>
            <person name="Tian J."/>
            <person name="Zhou Y."/>
            <person name="Sheng Y."/>
            <person name="Liu T."/>
            <person name="Pan Y."/>
            <person name="Xia L."/>
            <person name="Li J."/>
            <person name="Zhao F."/>
            <person name="Cao W."/>
        </authorList>
    </citation>
    <scope>NUCLEOTIDE SEQUENCE</scope>
    <source>
        <strain evidence="1">Dsil-2018</strain>
    </source>
</reference>
<dbReference type="EMBL" id="CM023474">
    <property type="protein sequence ID" value="KAH7950281.1"/>
    <property type="molecule type" value="Genomic_DNA"/>
</dbReference>
<name>A0ACB8CT91_DERSI</name>
<sequence length="201" mass="22897">MFVISEMSDSIRVPPWLFRVSPNEAIVEQLNRRLANKARTVVINVGLCIALFDITKIEDSRILPGDGSFHTTVQFRYVVFRPFMDEVLVGKIRSSSQEGIYVSMGFFDDIHITPDGMQHPARFDEAEQLWVWQYEGEDGVHEMFMDLGEPIRFRVVAELFVDTTPGGPETTELPDGEERHVPYSLTASISESGLGLLKWWT</sequence>
<gene>
    <name evidence="1" type="ORF">HPB49_021802</name>
</gene>
<organism evidence="1 2">
    <name type="scientific">Dermacentor silvarum</name>
    <name type="common">Tick</name>
    <dbReference type="NCBI Taxonomy" id="543639"/>
    <lineage>
        <taxon>Eukaryota</taxon>
        <taxon>Metazoa</taxon>
        <taxon>Ecdysozoa</taxon>
        <taxon>Arthropoda</taxon>
        <taxon>Chelicerata</taxon>
        <taxon>Arachnida</taxon>
        <taxon>Acari</taxon>
        <taxon>Parasitiformes</taxon>
        <taxon>Ixodida</taxon>
        <taxon>Ixodoidea</taxon>
        <taxon>Ixodidae</taxon>
        <taxon>Rhipicephalinae</taxon>
        <taxon>Dermacentor</taxon>
    </lineage>
</organism>
<evidence type="ECO:0000313" key="1">
    <source>
        <dbReference type="EMBL" id="KAH7950281.1"/>
    </source>
</evidence>
<evidence type="ECO:0000313" key="2">
    <source>
        <dbReference type="Proteomes" id="UP000821865"/>
    </source>
</evidence>
<protein>
    <submittedName>
        <fullName evidence="1">Uncharacterized protein</fullName>
    </submittedName>
</protein>
<proteinExistence type="predicted"/>
<accession>A0ACB8CT91</accession>
<comment type="caution">
    <text evidence="1">The sequence shown here is derived from an EMBL/GenBank/DDBJ whole genome shotgun (WGS) entry which is preliminary data.</text>
</comment>